<dbReference type="GO" id="GO:0008168">
    <property type="term" value="F:methyltransferase activity"/>
    <property type="evidence" value="ECO:0007669"/>
    <property type="project" value="TreeGrafter"/>
</dbReference>
<evidence type="ECO:0000259" key="1">
    <source>
        <dbReference type="Pfam" id="PF13847"/>
    </source>
</evidence>
<protein>
    <recommendedName>
        <fullName evidence="1">Methyltransferase domain-containing protein</fullName>
    </recommendedName>
</protein>
<dbReference type="InterPro" id="IPR025714">
    <property type="entry name" value="Methyltranfer_dom"/>
</dbReference>
<feature type="domain" description="Methyltransferase" evidence="1">
    <location>
        <begin position="14"/>
        <end position="122"/>
    </location>
</feature>
<dbReference type="KEGG" id="kpf:IX53_07420"/>
<evidence type="ECO:0000313" key="2">
    <source>
        <dbReference type="EMBL" id="AKI98319.1"/>
    </source>
</evidence>
<keyword evidence="3" id="KW-1185">Reference proteome</keyword>
<reference evidence="2 3" key="1">
    <citation type="submission" date="2015-04" db="EMBL/GenBank/DDBJ databases">
        <title>Complete Genome Sequence of Kosmotoga pacifica SLHLJ1.</title>
        <authorList>
            <person name="Jiang L.J."/>
            <person name="Shao Z.Z."/>
            <person name="Jebbar M."/>
        </authorList>
    </citation>
    <scope>NUCLEOTIDE SEQUENCE [LARGE SCALE GENOMIC DNA]</scope>
    <source>
        <strain evidence="2 3">SLHLJ1</strain>
    </source>
</reference>
<dbReference type="Gene3D" id="3.40.50.150">
    <property type="entry name" value="Vaccinia Virus protein VP39"/>
    <property type="match status" value="1"/>
</dbReference>
<evidence type="ECO:0000313" key="3">
    <source>
        <dbReference type="Proteomes" id="UP000035159"/>
    </source>
</evidence>
<sequence length="166" mass="18558">MQPPAKVVDWISIQDGMCILEIGPGPGTFTIEAAKRVGKKGKVFAIDVQPNVISKLNNRLQRKKIANVTTKVASAYELPFSNNTFDRVFMITVLAEIPDKKKALLEIKRVLKDNGLLAIGEFLPDPDYPRRKTVIYWCKDAGYELVSGYGSVLHYVLTFKKSITVD</sequence>
<dbReference type="SUPFAM" id="SSF53335">
    <property type="entry name" value="S-adenosyl-L-methionine-dependent methyltransferases"/>
    <property type="match status" value="1"/>
</dbReference>
<dbReference type="Pfam" id="PF13847">
    <property type="entry name" value="Methyltransf_31"/>
    <property type="match status" value="1"/>
</dbReference>
<dbReference type="EMBL" id="CP011232">
    <property type="protein sequence ID" value="AKI98319.1"/>
    <property type="molecule type" value="Genomic_DNA"/>
</dbReference>
<proteinExistence type="predicted"/>
<dbReference type="CDD" id="cd02440">
    <property type="entry name" value="AdoMet_MTases"/>
    <property type="match status" value="1"/>
</dbReference>
<dbReference type="Proteomes" id="UP000035159">
    <property type="component" value="Chromosome"/>
</dbReference>
<dbReference type="PATRIC" id="fig|1330330.3.peg.1502"/>
<accession>A0A0G2ZFI3</accession>
<organism evidence="2 3">
    <name type="scientific">Kosmotoga pacifica</name>
    <dbReference type="NCBI Taxonomy" id="1330330"/>
    <lineage>
        <taxon>Bacteria</taxon>
        <taxon>Thermotogati</taxon>
        <taxon>Thermotogota</taxon>
        <taxon>Thermotogae</taxon>
        <taxon>Kosmotogales</taxon>
        <taxon>Kosmotogaceae</taxon>
        <taxon>Kosmotoga</taxon>
    </lineage>
</organism>
<name>A0A0G2ZFI3_9BACT</name>
<dbReference type="STRING" id="1330330.IX53_07420"/>
<dbReference type="PANTHER" id="PTHR43591:SF24">
    <property type="entry name" value="2-METHOXY-6-POLYPRENYL-1,4-BENZOQUINOL METHYLASE, MITOCHONDRIAL"/>
    <property type="match status" value="1"/>
</dbReference>
<gene>
    <name evidence="2" type="ORF">IX53_07420</name>
</gene>
<dbReference type="InterPro" id="IPR029063">
    <property type="entry name" value="SAM-dependent_MTases_sf"/>
</dbReference>
<dbReference type="PANTHER" id="PTHR43591">
    <property type="entry name" value="METHYLTRANSFERASE"/>
    <property type="match status" value="1"/>
</dbReference>
<dbReference type="AlphaFoldDB" id="A0A0G2ZFI3"/>